<proteinExistence type="predicted"/>
<dbReference type="EMBL" id="JADOGI010000060">
    <property type="protein sequence ID" value="MBF8188123.1"/>
    <property type="molecule type" value="Genomic_DNA"/>
</dbReference>
<evidence type="ECO:0000313" key="3">
    <source>
        <dbReference type="Proteomes" id="UP000605361"/>
    </source>
</evidence>
<dbReference type="AlphaFoldDB" id="A0A931F227"/>
<organism evidence="2 3">
    <name type="scientific">Nonomuraea cypriaca</name>
    <dbReference type="NCBI Taxonomy" id="1187855"/>
    <lineage>
        <taxon>Bacteria</taxon>
        <taxon>Bacillati</taxon>
        <taxon>Actinomycetota</taxon>
        <taxon>Actinomycetes</taxon>
        <taxon>Streptosporangiales</taxon>
        <taxon>Streptosporangiaceae</taxon>
        <taxon>Nonomuraea</taxon>
    </lineage>
</organism>
<gene>
    <name evidence="2" type="ORF">ITP53_20775</name>
</gene>
<keyword evidence="3" id="KW-1185">Reference proteome</keyword>
<dbReference type="Proteomes" id="UP000605361">
    <property type="component" value="Unassembled WGS sequence"/>
</dbReference>
<comment type="caution">
    <text evidence="2">The sequence shown here is derived from an EMBL/GenBank/DDBJ whole genome shotgun (WGS) entry which is preliminary data.</text>
</comment>
<sequence>MNIAWPTPPVAAHQTRHRAQAQGRASDGTRLRQLATDHAISRKTAYRYLHEGIDLLAAHAPDLHQTLDEAKAAGLTHINLDGIVITTDRVATPGPNGADVWWSGKHQRR</sequence>
<accession>A0A931F227</accession>
<feature type="region of interest" description="Disordered" evidence="1">
    <location>
        <begin position="1"/>
        <end position="29"/>
    </location>
</feature>
<evidence type="ECO:0000313" key="2">
    <source>
        <dbReference type="EMBL" id="MBF8188123.1"/>
    </source>
</evidence>
<reference evidence="2" key="1">
    <citation type="submission" date="2020-11" db="EMBL/GenBank/DDBJ databases">
        <title>Whole-genome analyses of Nonomuraea sp. K274.</title>
        <authorList>
            <person name="Veyisoglu A."/>
        </authorList>
    </citation>
    <scope>NUCLEOTIDE SEQUENCE</scope>
    <source>
        <strain evidence="2">K274</strain>
    </source>
</reference>
<evidence type="ECO:0000256" key="1">
    <source>
        <dbReference type="SAM" id="MobiDB-lite"/>
    </source>
</evidence>
<name>A0A931F227_9ACTN</name>
<protein>
    <submittedName>
        <fullName evidence="2">Uncharacterized protein</fullName>
    </submittedName>
</protein>